<reference evidence="3" key="1">
    <citation type="submission" date="2021-02" db="EMBL/GenBank/DDBJ databases">
        <authorList>
            <person name="Nowell W R."/>
        </authorList>
    </citation>
    <scope>NUCLEOTIDE SEQUENCE</scope>
</reference>
<dbReference type="EMBL" id="CAJNOK010029387">
    <property type="protein sequence ID" value="CAF1447062.1"/>
    <property type="molecule type" value="Genomic_DNA"/>
</dbReference>
<feature type="compositionally biased region" description="Acidic residues" evidence="1">
    <location>
        <begin position="31"/>
        <end position="43"/>
    </location>
</feature>
<accession>A0A8S2SPQ6</accession>
<evidence type="ECO:0000256" key="1">
    <source>
        <dbReference type="SAM" id="MobiDB-lite"/>
    </source>
</evidence>
<feature type="compositionally biased region" description="Low complexity" evidence="1">
    <location>
        <begin position="11"/>
        <end position="30"/>
    </location>
</feature>
<dbReference type="Proteomes" id="UP000682733">
    <property type="component" value="Unassembled WGS sequence"/>
</dbReference>
<evidence type="ECO:0000313" key="3">
    <source>
        <dbReference type="EMBL" id="CAF4242455.1"/>
    </source>
</evidence>
<evidence type="ECO:0000313" key="2">
    <source>
        <dbReference type="EMBL" id="CAF1447062.1"/>
    </source>
</evidence>
<evidence type="ECO:0000313" key="4">
    <source>
        <dbReference type="Proteomes" id="UP000682733"/>
    </source>
</evidence>
<comment type="caution">
    <text evidence="3">The sequence shown here is derived from an EMBL/GenBank/DDBJ whole genome shotgun (WGS) entry which is preliminary data.</text>
</comment>
<organism evidence="3 4">
    <name type="scientific">Didymodactylos carnosus</name>
    <dbReference type="NCBI Taxonomy" id="1234261"/>
    <lineage>
        <taxon>Eukaryota</taxon>
        <taxon>Metazoa</taxon>
        <taxon>Spiralia</taxon>
        <taxon>Gnathifera</taxon>
        <taxon>Rotifera</taxon>
        <taxon>Eurotatoria</taxon>
        <taxon>Bdelloidea</taxon>
        <taxon>Philodinida</taxon>
        <taxon>Philodinidae</taxon>
        <taxon>Didymodactylos</taxon>
    </lineage>
</organism>
<feature type="compositionally biased region" description="Acidic residues" evidence="1">
    <location>
        <begin position="61"/>
        <end position="76"/>
    </location>
</feature>
<proteinExistence type="predicted"/>
<gene>
    <name evidence="2" type="ORF">OVA965_LOCUS34670</name>
    <name evidence="3" type="ORF">TMI583_LOCUS35610</name>
</gene>
<dbReference type="EMBL" id="CAJOBA010051222">
    <property type="protein sequence ID" value="CAF4242455.1"/>
    <property type="molecule type" value="Genomic_DNA"/>
</dbReference>
<dbReference type="InterPro" id="IPR012337">
    <property type="entry name" value="RNaseH-like_sf"/>
</dbReference>
<protein>
    <submittedName>
        <fullName evidence="3">Uncharacterized protein</fullName>
    </submittedName>
</protein>
<name>A0A8S2SPQ6_9BILA</name>
<feature type="region of interest" description="Disordered" evidence="1">
    <location>
        <begin position="1"/>
        <end position="86"/>
    </location>
</feature>
<dbReference type="Proteomes" id="UP000677228">
    <property type="component" value="Unassembled WGS sequence"/>
</dbReference>
<dbReference type="SUPFAM" id="SSF53098">
    <property type="entry name" value="Ribonuclease H-like"/>
    <property type="match status" value="1"/>
</dbReference>
<dbReference type="AlphaFoldDB" id="A0A8S2SPQ6"/>
<sequence>MICSALGLWPKNSRTSQSKKSSTASHTTASADEEQEKESEVAEMDYATSSLINANDIDVGSGDEEKEGVESEEKENEDEKCVSDDECGGDDEDLFNECDPNDPWVVLTEGSEYNDESEQKVIGETLVKVRKLIATIKTSTVLSEYINTLKEKDTFKALRNKSLISDCPTRWNSTSYMINSVLKHKLDLQEFAKTCYELNLPSNQRRKLYELEISENEYTILEILSSILTPFHLTTQLMSKQKDPSMGLCIFSLAKIESYLKNDISNDDAVNSLKFALYEKYKQYFATDGGQRM</sequence>